<name>A0AAD2AS07_9RALS</name>
<accession>A0AAD2AS07</accession>
<keyword evidence="2" id="KW-1185">Reference proteome</keyword>
<gene>
    <name evidence="1" type="ORF">LMG18091_00931</name>
</gene>
<dbReference type="AlphaFoldDB" id="A0AAD2AS07"/>
<organism evidence="1 2">
    <name type="scientific">Ralstonia wenshanensis</name>
    <dbReference type="NCBI Taxonomy" id="2842456"/>
    <lineage>
        <taxon>Bacteria</taxon>
        <taxon>Pseudomonadati</taxon>
        <taxon>Pseudomonadota</taxon>
        <taxon>Betaproteobacteria</taxon>
        <taxon>Burkholderiales</taxon>
        <taxon>Burkholderiaceae</taxon>
        <taxon>Ralstonia</taxon>
    </lineage>
</organism>
<proteinExistence type="predicted"/>
<evidence type="ECO:0000313" key="1">
    <source>
        <dbReference type="EMBL" id="CAJ0688384.1"/>
    </source>
</evidence>
<protein>
    <recommendedName>
        <fullName evidence="3">Helix-turn-helix domain-containing protein</fullName>
    </recommendedName>
</protein>
<evidence type="ECO:0008006" key="3">
    <source>
        <dbReference type="Google" id="ProtNLM"/>
    </source>
</evidence>
<evidence type="ECO:0000313" key="2">
    <source>
        <dbReference type="Proteomes" id="UP001189915"/>
    </source>
</evidence>
<comment type="caution">
    <text evidence="1">The sequence shown here is derived from an EMBL/GenBank/DDBJ whole genome shotgun (WGS) entry which is preliminary data.</text>
</comment>
<reference evidence="1 2" key="1">
    <citation type="submission" date="2023-07" db="EMBL/GenBank/DDBJ databases">
        <authorList>
            <person name="Peeters C."/>
        </authorList>
    </citation>
    <scope>NUCLEOTIDE SEQUENCE [LARGE SCALE GENOMIC DNA]</scope>
    <source>
        <strain evidence="1 2">LMG 18091</strain>
    </source>
</reference>
<dbReference type="EMBL" id="CATWAF010000001">
    <property type="protein sequence ID" value="CAJ0688384.1"/>
    <property type="molecule type" value="Genomic_DNA"/>
</dbReference>
<sequence>MPQSDGAPPSMKDIRLRNLLLLIDEAGTVIELAARTGLTRGAIQHYKSGFRNIGDDGAQSLEDGMKKKRGWMDVPHIDKPLALESAIHNKLLYLSPAKLEALAILLGVELSALE</sequence>
<dbReference type="Proteomes" id="UP001189915">
    <property type="component" value="Unassembled WGS sequence"/>
</dbReference>